<sequence length="450" mass="50283">MFDGSMTMSFHTLNYPTYVLGNTYKHGLLRSSRMIPALAATPPSSILVHTGESDNFLKCGGNNYVPNMSLSNKDFSTSSILNQANGIGVIGGVSLDSTMNFLHKLVQWGSMEGKDCSPPFMLCSDPQLTDLLLNYERSSFPSLYTQVKPCNLDHTPIVANLNCKRAFLEQGGAKCLVMPCHLLHSWHGDVSIGCSVPVLHMGECVAKELKEAKLRPLETGCPLRIGVVGSDAVLKSGFYQEKLQNEGFEVVLPDKATMEHAVRPAIEALDRKDIEGARNLLRIALQVLLVRAVNMVIIASHDMRELLPHDDPLLKKCIDPIDSLVRSTIIWAQSVETGFVKDRTEQNRTDVLCVTSYWQSSAIVWYFILYKSNSIHLSGIFFVTFSYITICINASNLYSPWNKLIKILNLKYPLNFFCQILCIKIILILAVCTFWKYGLRKLLQIGDNHT</sequence>
<dbReference type="PANTHER" id="PTHR21198">
    <property type="entry name" value="GLUTAMATE RACEMASE"/>
    <property type="match status" value="1"/>
</dbReference>
<organism evidence="3 4">
    <name type="scientific">Spinacia oleracea</name>
    <name type="common">Spinach</name>
    <dbReference type="NCBI Taxonomy" id="3562"/>
    <lineage>
        <taxon>Eukaryota</taxon>
        <taxon>Viridiplantae</taxon>
        <taxon>Streptophyta</taxon>
        <taxon>Embryophyta</taxon>
        <taxon>Tracheophyta</taxon>
        <taxon>Spermatophyta</taxon>
        <taxon>Magnoliopsida</taxon>
        <taxon>eudicotyledons</taxon>
        <taxon>Gunneridae</taxon>
        <taxon>Pentapetalae</taxon>
        <taxon>Caryophyllales</taxon>
        <taxon>Chenopodiaceae</taxon>
        <taxon>Chenopodioideae</taxon>
        <taxon>Anserineae</taxon>
        <taxon>Spinacia</taxon>
    </lineage>
</organism>
<dbReference type="GeneID" id="110798298"/>
<reference evidence="4" key="2">
    <citation type="submission" date="2025-08" db="UniProtKB">
        <authorList>
            <consortium name="RefSeq"/>
        </authorList>
    </citation>
    <scope>IDENTIFICATION</scope>
    <source>
        <tissue evidence="4">Leaf</tissue>
    </source>
</reference>
<dbReference type="RefSeq" id="XP_056698789.1">
    <property type="nucleotide sequence ID" value="XM_056842811.1"/>
</dbReference>
<dbReference type="InterPro" id="IPR015942">
    <property type="entry name" value="Asp/Glu/hydantoin_racemase"/>
</dbReference>
<feature type="transmembrane region" description="Helical" evidence="2">
    <location>
        <begin position="416"/>
        <end position="437"/>
    </location>
</feature>
<dbReference type="PANTHER" id="PTHR21198:SF7">
    <property type="entry name" value="ASPARTATE-GLUTAMATE RACEMASE FAMILY"/>
    <property type="match status" value="1"/>
</dbReference>
<evidence type="ECO:0000313" key="3">
    <source>
        <dbReference type="Proteomes" id="UP000813463"/>
    </source>
</evidence>
<feature type="transmembrane region" description="Helical" evidence="2">
    <location>
        <begin position="375"/>
        <end position="395"/>
    </location>
</feature>
<evidence type="ECO:0000313" key="4">
    <source>
        <dbReference type="RefSeq" id="XP_056698789.1"/>
    </source>
</evidence>
<reference evidence="3" key="1">
    <citation type="journal article" date="2021" name="Nat. Commun.">
        <title>Genomic analyses provide insights into spinach domestication and the genetic basis of agronomic traits.</title>
        <authorList>
            <person name="Cai X."/>
            <person name="Sun X."/>
            <person name="Xu C."/>
            <person name="Sun H."/>
            <person name="Wang X."/>
            <person name="Ge C."/>
            <person name="Zhang Z."/>
            <person name="Wang Q."/>
            <person name="Fei Z."/>
            <person name="Jiao C."/>
            <person name="Wang Q."/>
        </authorList>
    </citation>
    <scope>NUCLEOTIDE SEQUENCE [LARGE SCALE GENOMIC DNA]</scope>
    <source>
        <strain evidence="3">cv. Varoflay</strain>
    </source>
</reference>
<evidence type="ECO:0000256" key="1">
    <source>
        <dbReference type="ARBA" id="ARBA00023235"/>
    </source>
</evidence>
<accession>A0ABM3RT42</accession>
<keyword evidence="1" id="KW-0413">Isomerase</keyword>
<dbReference type="Proteomes" id="UP000813463">
    <property type="component" value="Chromosome 4"/>
</dbReference>
<keyword evidence="2" id="KW-0472">Membrane</keyword>
<dbReference type="SUPFAM" id="SSF53681">
    <property type="entry name" value="Aspartate/glutamate racemase"/>
    <property type="match status" value="2"/>
</dbReference>
<dbReference type="InterPro" id="IPR001920">
    <property type="entry name" value="Asp/Glu_race"/>
</dbReference>
<protein>
    <recommendedName>
        <fullName evidence="5">Aspartate racemase</fullName>
    </recommendedName>
</protein>
<proteinExistence type="predicted"/>
<keyword evidence="2" id="KW-1133">Transmembrane helix</keyword>
<keyword evidence="3" id="KW-1185">Reference proteome</keyword>
<dbReference type="Pfam" id="PF01177">
    <property type="entry name" value="Asp_Glu_race"/>
    <property type="match status" value="1"/>
</dbReference>
<evidence type="ECO:0008006" key="5">
    <source>
        <dbReference type="Google" id="ProtNLM"/>
    </source>
</evidence>
<name>A0ABM3RT42_SPIOL</name>
<dbReference type="Gene3D" id="3.40.50.1860">
    <property type="match status" value="2"/>
</dbReference>
<keyword evidence="2" id="KW-0812">Transmembrane</keyword>
<evidence type="ECO:0000256" key="2">
    <source>
        <dbReference type="SAM" id="Phobius"/>
    </source>
</evidence>
<gene>
    <name evidence="4" type="primary">LOC110798298</name>
</gene>